<dbReference type="InterPro" id="IPR013325">
    <property type="entry name" value="RNA_pol_sigma_r2"/>
</dbReference>
<sequence>MVKPKRSAVEAYKQVDDQEKEELIKAYLPLVKKVVHRLSGRLPKDVDLREMLNSGIIGLVDALKKYDPKHETNFSTYAQFRIRGAILDSFRSQDWLPRSLRFKSHRIELAYQRMEQKLGRAATDEEVATELGLSVEELQKMLGEVGSIVMLSFEELGFGHGEERFHADDWLPSKSQDPLNKLLGSEKVGLIARALDRLPEKERLVISLYFYEELNLKEIGEILGVTESRASQIRSRALIRLKNYLRAAV</sequence>
<comment type="caution">
    <text evidence="8">The sequence shown here is derived from an EMBL/GenBank/DDBJ whole genome shotgun (WGS) entry which is preliminary data.</text>
</comment>
<dbReference type="Proteomes" id="UP000524246">
    <property type="component" value="Unassembled WGS sequence"/>
</dbReference>
<keyword evidence="3" id="KW-0238">DNA-binding</keyword>
<dbReference type="SUPFAM" id="SSF88659">
    <property type="entry name" value="Sigma3 and sigma4 domains of RNA polymerase sigma factors"/>
    <property type="match status" value="2"/>
</dbReference>
<dbReference type="CDD" id="cd06171">
    <property type="entry name" value="Sigma70_r4"/>
    <property type="match status" value="1"/>
</dbReference>
<protein>
    <submittedName>
        <fullName evidence="8">FliA/WhiG family RNA polymerase sigma factor</fullName>
    </submittedName>
</protein>
<dbReference type="GO" id="GO:0003677">
    <property type="term" value="F:DNA binding"/>
    <property type="evidence" value="ECO:0007669"/>
    <property type="project" value="UniProtKB-KW"/>
</dbReference>
<dbReference type="PANTHER" id="PTHR30385:SF7">
    <property type="entry name" value="RNA POLYMERASE SIGMA FACTOR FLIA"/>
    <property type="match status" value="1"/>
</dbReference>
<evidence type="ECO:0000256" key="2">
    <source>
        <dbReference type="ARBA" id="ARBA00023082"/>
    </source>
</evidence>
<accession>A0A7X9FPY5</accession>
<dbReference type="AlphaFoldDB" id="A0A7X9FPY5"/>
<dbReference type="PANTHER" id="PTHR30385">
    <property type="entry name" value="SIGMA FACTOR F FLAGELLAR"/>
    <property type="match status" value="1"/>
</dbReference>
<dbReference type="GO" id="GO:0016987">
    <property type="term" value="F:sigma factor activity"/>
    <property type="evidence" value="ECO:0007669"/>
    <property type="project" value="UniProtKB-KW"/>
</dbReference>
<feature type="domain" description="RNA polymerase sigma-70 region 4" evidence="7">
    <location>
        <begin position="194"/>
        <end position="242"/>
    </location>
</feature>
<dbReference type="InterPro" id="IPR014284">
    <property type="entry name" value="RNA_pol_sigma-70_dom"/>
</dbReference>
<evidence type="ECO:0000259" key="7">
    <source>
        <dbReference type="Pfam" id="PF04545"/>
    </source>
</evidence>
<organism evidence="8 9">
    <name type="scientific">SAR324 cluster bacterium</name>
    <dbReference type="NCBI Taxonomy" id="2024889"/>
    <lineage>
        <taxon>Bacteria</taxon>
        <taxon>Deltaproteobacteria</taxon>
        <taxon>SAR324 cluster</taxon>
    </lineage>
</organism>
<evidence type="ECO:0000259" key="6">
    <source>
        <dbReference type="Pfam" id="PF04542"/>
    </source>
</evidence>
<dbReference type="Pfam" id="PF04539">
    <property type="entry name" value="Sigma70_r3"/>
    <property type="match status" value="1"/>
</dbReference>
<dbReference type="NCBIfam" id="TIGR02479">
    <property type="entry name" value="FliA_WhiG"/>
    <property type="match status" value="1"/>
</dbReference>
<evidence type="ECO:0000313" key="9">
    <source>
        <dbReference type="Proteomes" id="UP000524246"/>
    </source>
</evidence>
<evidence type="ECO:0000256" key="1">
    <source>
        <dbReference type="ARBA" id="ARBA00023015"/>
    </source>
</evidence>
<dbReference type="Gene3D" id="1.20.140.160">
    <property type="match status" value="1"/>
</dbReference>
<dbReference type="InterPro" id="IPR007627">
    <property type="entry name" value="RNA_pol_sigma70_r2"/>
</dbReference>
<dbReference type="Pfam" id="PF04545">
    <property type="entry name" value="Sigma70_r4"/>
    <property type="match status" value="1"/>
</dbReference>
<proteinExistence type="predicted"/>
<dbReference type="PIRSF" id="PIRSF000770">
    <property type="entry name" value="RNA_pol_sigma-SigE/K"/>
    <property type="match status" value="1"/>
</dbReference>
<dbReference type="InterPro" id="IPR013324">
    <property type="entry name" value="RNA_pol_sigma_r3/r4-like"/>
</dbReference>
<dbReference type="Gene3D" id="1.10.1740.10">
    <property type="match status" value="1"/>
</dbReference>
<dbReference type="InterPro" id="IPR007624">
    <property type="entry name" value="RNA_pol_sigma70_r3"/>
</dbReference>
<evidence type="ECO:0000259" key="5">
    <source>
        <dbReference type="Pfam" id="PF04539"/>
    </source>
</evidence>
<dbReference type="InterPro" id="IPR012845">
    <property type="entry name" value="RNA_pol_sigma_FliA_WhiG"/>
</dbReference>
<feature type="domain" description="RNA polymerase sigma-70 region 2" evidence="6">
    <location>
        <begin position="23"/>
        <end position="95"/>
    </location>
</feature>
<dbReference type="GO" id="GO:0006352">
    <property type="term" value="P:DNA-templated transcription initiation"/>
    <property type="evidence" value="ECO:0007669"/>
    <property type="project" value="InterPro"/>
</dbReference>
<dbReference type="SUPFAM" id="SSF88946">
    <property type="entry name" value="Sigma2 domain of RNA polymerase sigma factors"/>
    <property type="match status" value="1"/>
</dbReference>
<keyword evidence="2" id="KW-0731">Sigma factor</keyword>
<evidence type="ECO:0000256" key="3">
    <source>
        <dbReference type="ARBA" id="ARBA00023125"/>
    </source>
</evidence>
<feature type="domain" description="RNA polymerase sigma-70 region 3" evidence="5">
    <location>
        <begin position="106"/>
        <end position="157"/>
    </location>
</feature>
<dbReference type="NCBIfam" id="NF005413">
    <property type="entry name" value="PRK06986.1"/>
    <property type="match status" value="1"/>
</dbReference>
<reference evidence="8 9" key="1">
    <citation type="journal article" date="2020" name="Biotechnol. Biofuels">
        <title>New insights from the biogas microbiome by comprehensive genome-resolved metagenomics of nearly 1600 species originating from multiple anaerobic digesters.</title>
        <authorList>
            <person name="Campanaro S."/>
            <person name="Treu L."/>
            <person name="Rodriguez-R L.M."/>
            <person name="Kovalovszki A."/>
            <person name="Ziels R.M."/>
            <person name="Maus I."/>
            <person name="Zhu X."/>
            <person name="Kougias P.G."/>
            <person name="Basile A."/>
            <person name="Luo G."/>
            <person name="Schluter A."/>
            <person name="Konstantinidis K.T."/>
            <person name="Angelidaki I."/>
        </authorList>
    </citation>
    <scope>NUCLEOTIDE SEQUENCE [LARGE SCALE GENOMIC DNA]</scope>
    <source>
        <strain evidence="8">AS27yjCOA_65</strain>
    </source>
</reference>
<dbReference type="EMBL" id="JAAZON010000112">
    <property type="protein sequence ID" value="NMC62086.1"/>
    <property type="molecule type" value="Genomic_DNA"/>
</dbReference>
<dbReference type="Pfam" id="PF04542">
    <property type="entry name" value="Sigma70_r2"/>
    <property type="match status" value="1"/>
</dbReference>
<name>A0A7X9FPY5_9DELT</name>
<dbReference type="InterPro" id="IPR007630">
    <property type="entry name" value="RNA_pol_sigma70_r4"/>
</dbReference>
<keyword evidence="1" id="KW-0805">Transcription regulation</keyword>
<dbReference type="NCBIfam" id="TIGR02937">
    <property type="entry name" value="sigma70-ECF"/>
    <property type="match status" value="1"/>
</dbReference>
<dbReference type="PRINTS" id="PR00046">
    <property type="entry name" value="SIGMA70FCT"/>
</dbReference>
<dbReference type="InterPro" id="IPR000943">
    <property type="entry name" value="RNA_pol_sigma70"/>
</dbReference>
<dbReference type="GO" id="GO:0003899">
    <property type="term" value="F:DNA-directed RNA polymerase activity"/>
    <property type="evidence" value="ECO:0007669"/>
    <property type="project" value="InterPro"/>
</dbReference>
<evidence type="ECO:0000313" key="8">
    <source>
        <dbReference type="EMBL" id="NMC62086.1"/>
    </source>
</evidence>
<keyword evidence="4" id="KW-0804">Transcription</keyword>
<evidence type="ECO:0000256" key="4">
    <source>
        <dbReference type="ARBA" id="ARBA00023163"/>
    </source>
</evidence>
<gene>
    <name evidence="8" type="ORF">GYA55_02860</name>
</gene>